<dbReference type="InterPro" id="IPR029016">
    <property type="entry name" value="GAF-like_dom_sf"/>
</dbReference>
<dbReference type="CDD" id="cd00130">
    <property type="entry name" value="PAS"/>
    <property type="match status" value="1"/>
</dbReference>
<dbReference type="CDD" id="cd00156">
    <property type="entry name" value="REC"/>
    <property type="match status" value="1"/>
</dbReference>
<dbReference type="SUPFAM" id="SSF55785">
    <property type="entry name" value="PYP-like sensor domain (PAS domain)"/>
    <property type="match status" value="1"/>
</dbReference>
<keyword evidence="12" id="KW-1185">Reference proteome</keyword>
<evidence type="ECO:0000256" key="6">
    <source>
        <dbReference type="ARBA" id="ARBA00023125"/>
    </source>
</evidence>
<dbReference type="SMART" id="SM00091">
    <property type="entry name" value="PAS"/>
    <property type="match status" value="1"/>
</dbReference>
<dbReference type="PROSITE" id="PS50112">
    <property type="entry name" value="PAS"/>
    <property type="match status" value="1"/>
</dbReference>
<dbReference type="Gene3D" id="3.30.450.20">
    <property type="entry name" value="PAS domain"/>
    <property type="match status" value="1"/>
</dbReference>
<dbReference type="InterPro" id="IPR003018">
    <property type="entry name" value="GAF"/>
</dbReference>
<dbReference type="PANTHER" id="PTHR48111:SF1">
    <property type="entry name" value="TWO-COMPONENT RESPONSE REGULATOR ORR33"/>
    <property type="match status" value="1"/>
</dbReference>
<protein>
    <submittedName>
        <fullName evidence="11">PAS domain S-box-containing protein</fullName>
    </submittedName>
</protein>
<evidence type="ECO:0000256" key="2">
    <source>
        <dbReference type="ARBA" id="ARBA00022679"/>
    </source>
</evidence>
<dbReference type="PANTHER" id="PTHR48111">
    <property type="entry name" value="REGULATOR OF RPOS"/>
    <property type="match status" value="1"/>
</dbReference>
<evidence type="ECO:0000256" key="1">
    <source>
        <dbReference type="ARBA" id="ARBA00022553"/>
    </source>
</evidence>
<evidence type="ECO:0000256" key="7">
    <source>
        <dbReference type="ARBA" id="ARBA00023163"/>
    </source>
</evidence>
<evidence type="ECO:0000259" key="9">
    <source>
        <dbReference type="PROSITE" id="PS50110"/>
    </source>
</evidence>
<dbReference type="GO" id="GO:0000976">
    <property type="term" value="F:transcription cis-regulatory region binding"/>
    <property type="evidence" value="ECO:0007669"/>
    <property type="project" value="TreeGrafter"/>
</dbReference>
<keyword evidence="3" id="KW-0418">Kinase</keyword>
<dbReference type="SUPFAM" id="SSF52172">
    <property type="entry name" value="CheY-like"/>
    <property type="match status" value="1"/>
</dbReference>
<evidence type="ECO:0000256" key="8">
    <source>
        <dbReference type="PROSITE-ProRule" id="PRU00169"/>
    </source>
</evidence>
<dbReference type="AlphaFoldDB" id="A0A495R9V6"/>
<dbReference type="GO" id="GO:0016301">
    <property type="term" value="F:kinase activity"/>
    <property type="evidence" value="ECO:0007669"/>
    <property type="project" value="UniProtKB-KW"/>
</dbReference>
<feature type="modified residue" description="4-aspartylphosphate" evidence="8">
    <location>
        <position position="59"/>
    </location>
</feature>
<dbReference type="NCBIfam" id="TIGR00229">
    <property type="entry name" value="sensory_box"/>
    <property type="match status" value="1"/>
</dbReference>
<dbReference type="Proteomes" id="UP000268233">
    <property type="component" value="Unassembled WGS sequence"/>
</dbReference>
<dbReference type="GO" id="GO:0000156">
    <property type="term" value="F:phosphorelay response regulator activity"/>
    <property type="evidence" value="ECO:0007669"/>
    <property type="project" value="TreeGrafter"/>
</dbReference>
<dbReference type="Pfam" id="PF13185">
    <property type="entry name" value="GAF_2"/>
    <property type="match status" value="1"/>
</dbReference>
<dbReference type="InterPro" id="IPR000014">
    <property type="entry name" value="PAS"/>
</dbReference>
<dbReference type="PROSITE" id="PS50110">
    <property type="entry name" value="RESPONSE_REGULATORY"/>
    <property type="match status" value="1"/>
</dbReference>
<dbReference type="RefSeq" id="WP_121303674.1">
    <property type="nucleotide sequence ID" value="NZ_RBWW01000001.1"/>
</dbReference>
<name>A0A495R9V6_9EURY</name>
<dbReference type="InterPro" id="IPR013656">
    <property type="entry name" value="PAS_4"/>
</dbReference>
<dbReference type="InterPro" id="IPR035965">
    <property type="entry name" value="PAS-like_dom_sf"/>
</dbReference>
<evidence type="ECO:0000313" key="12">
    <source>
        <dbReference type="Proteomes" id="UP000268233"/>
    </source>
</evidence>
<dbReference type="Pfam" id="PF08448">
    <property type="entry name" value="PAS_4"/>
    <property type="match status" value="1"/>
</dbReference>
<comment type="caution">
    <text evidence="11">The sequence shown here is derived from an EMBL/GenBank/DDBJ whole genome shotgun (WGS) entry which is preliminary data.</text>
</comment>
<evidence type="ECO:0000256" key="4">
    <source>
        <dbReference type="ARBA" id="ARBA00023012"/>
    </source>
</evidence>
<reference evidence="11 12" key="1">
    <citation type="submission" date="2018-10" db="EMBL/GenBank/DDBJ databases">
        <title>Genomic Encyclopedia of Archaeal and Bacterial Type Strains, Phase II (KMG-II): from individual species to whole genera.</title>
        <authorList>
            <person name="Goeker M."/>
        </authorList>
    </citation>
    <scope>NUCLEOTIDE SEQUENCE [LARGE SCALE GENOMIC DNA]</scope>
    <source>
        <strain evidence="11 12">DSM 11927</strain>
    </source>
</reference>
<dbReference type="SUPFAM" id="SSF55781">
    <property type="entry name" value="GAF domain-like"/>
    <property type="match status" value="1"/>
</dbReference>
<evidence type="ECO:0000313" key="11">
    <source>
        <dbReference type="EMBL" id="RKS83834.1"/>
    </source>
</evidence>
<feature type="domain" description="Response regulatory" evidence="9">
    <location>
        <begin position="6"/>
        <end position="124"/>
    </location>
</feature>
<dbReference type="InterPro" id="IPR039420">
    <property type="entry name" value="WalR-like"/>
</dbReference>
<dbReference type="GO" id="GO:0032993">
    <property type="term" value="C:protein-DNA complex"/>
    <property type="evidence" value="ECO:0007669"/>
    <property type="project" value="TreeGrafter"/>
</dbReference>
<dbReference type="GO" id="GO:0005829">
    <property type="term" value="C:cytosol"/>
    <property type="evidence" value="ECO:0007669"/>
    <property type="project" value="TreeGrafter"/>
</dbReference>
<keyword evidence="2" id="KW-0808">Transferase</keyword>
<accession>A0A495R9V6</accession>
<keyword evidence="4" id="KW-0902">Two-component regulatory system</keyword>
<dbReference type="SMART" id="SM00448">
    <property type="entry name" value="REC"/>
    <property type="match status" value="1"/>
</dbReference>
<evidence type="ECO:0000259" key="10">
    <source>
        <dbReference type="PROSITE" id="PS50112"/>
    </source>
</evidence>
<proteinExistence type="predicted"/>
<dbReference type="Gene3D" id="3.40.50.2300">
    <property type="match status" value="1"/>
</dbReference>
<keyword evidence="6" id="KW-0238">DNA-binding</keyword>
<evidence type="ECO:0000256" key="5">
    <source>
        <dbReference type="ARBA" id="ARBA00023015"/>
    </source>
</evidence>
<dbReference type="GO" id="GO:0006355">
    <property type="term" value="P:regulation of DNA-templated transcription"/>
    <property type="evidence" value="ECO:0007669"/>
    <property type="project" value="TreeGrafter"/>
</dbReference>
<gene>
    <name evidence="11" type="ORF">BDK61_3229</name>
</gene>
<feature type="domain" description="PAS" evidence="10">
    <location>
        <begin position="314"/>
        <end position="384"/>
    </location>
</feature>
<dbReference type="InterPro" id="IPR001789">
    <property type="entry name" value="Sig_transdc_resp-reg_receiver"/>
</dbReference>
<dbReference type="InterPro" id="IPR011006">
    <property type="entry name" value="CheY-like_superfamily"/>
</dbReference>
<dbReference type="EMBL" id="RBWW01000001">
    <property type="protein sequence ID" value="RKS83834.1"/>
    <property type="molecule type" value="Genomic_DNA"/>
</dbReference>
<dbReference type="Gene3D" id="3.30.450.40">
    <property type="match status" value="1"/>
</dbReference>
<keyword evidence="1 8" id="KW-0597">Phosphoprotein</keyword>
<organism evidence="11 12">
    <name type="scientific">Haloarcula quadrata</name>
    <dbReference type="NCBI Taxonomy" id="182779"/>
    <lineage>
        <taxon>Archaea</taxon>
        <taxon>Methanobacteriati</taxon>
        <taxon>Methanobacteriota</taxon>
        <taxon>Stenosarchaea group</taxon>
        <taxon>Halobacteria</taxon>
        <taxon>Halobacteriales</taxon>
        <taxon>Haloarculaceae</taxon>
        <taxon>Haloarcula</taxon>
    </lineage>
</organism>
<dbReference type="Pfam" id="PF00072">
    <property type="entry name" value="Response_reg"/>
    <property type="match status" value="1"/>
</dbReference>
<sequence length="435" mass="48562">MADSVHVLHVDDDPDLRGLVSEFLEREGDQFNISTAASATEGLQHLADDSHVIDCIVSDFDMPHTDGIEFLRSVRDAYPQLPFILFTGKGSEEVAADAISAGATDYLQKGGGTEQYKILANRCQNAVDQYRSQRQASEHKRITEVLRNVNRALIYADSVADIEQDICGTLSDADPYLTACIAGVDADTMRIEPRTWAGADAGYFEMLDICIDVGSTGRHAPSGRAYHKREIAISQDISADDRYEDWREQAIKRGFQALAVVPLEYNETLHGLLAVFADRRYAFDDQEQNLLTELGQDIAHAMHAQQVQTDLRDREQILDEILERTTVPMFLKNRKGEYILVNEQFRALFDLADTEVQGQTDSDLFDPETVAEVQENDQEVLETGDPIETEEQINVDGDQRVYLSSKTPFYDIGTVADPDDPVAIFGVASDITDRD</sequence>
<evidence type="ECO:0000256" key="3">
    <source>
        <dbReference type="ARBA" id="ARBA00022777"/>
    </source>
</evidence>
<keyword evidence="7" id="KW-0804">Transcription</keyword>
<keyword evidence="5" id="KW-0805">Transcription regulation</keyword>